<dbReference type="InterPro" id="IPR016032">
    <property type="entry name" value="Sig_transdc_resp-reg_C-effctor"/>
</dbReference>
<comment type="caution">
    <text evidence="4">The sequence shown here is derived from an EMBL/GenBank/DDBJ whole genome shotgun (WGS) entry which is preliminary data.</text>
</comment>
<evidence type="ECO:0000313" key="4">
    <source>
        <dbReference type="EMBL" id="GAC31044.1"/>
    </source>
</evidence>
<reference evidence="5" key="1">
    <citation type="journal article" date="2014" name="Environ. Microbiol.">
        <title>Comparative genomics of the marine bacterial genus Glaciecola reveals the high degree of genomic diversity and genomic characteristic for cold adaptation.</title>
        <authorList>
            <person name="Qin Q.L."/>
            <person name="Xie B.B."/>
            <person name="Yu Y."/>
            <person name="Shu Y.L."/>
            <person name="Rong J.C."/>
            <person name="Zhang Y.J."/>
            <person name="Zhao D.L."/>
            <person name="Chen X.L."/>
            <person name="Zhang X.Y."/>
            <person name="Chen B."/>
            <person name="Zhou B.C."/>
            <person name="Zhang Y.Z."/>
        </authorList>
    </citation>
    <scope>NUCLEOTIDE SEQUENCE [LARGE SCALE GENOMIC DNA]</scope>
    <source>
        <strain evidence="5">LMG 21857</strain>
    </source>
</reference>
<protein>
    <recommendedName>
        <fullName evidence="3">OmpR/PhoB-type domain-containing protein</fullName>
    </recommendedName>
</protein>
<name>K6YE76_9ALTE</name>
<sequence>MTCAQSQQGMLVISNDNFLVGLLTGFCVANNFSFRSLPLANPLSINSVNRVCQVVLIDFRSQTSLAMAPHLDVLREINRQHGIPICAIYNQYDPDFPQSLPWVNYFNDADLISQLDRYLTQLIADEGNAYSERRNKERRSAMDRRGLPALTNQASNNHLFSLNHNVANVQKNFKLGPFDIDGNSRTVFCNGRDLALTAKEFKLFILLAEMHDQVCCTDRIIEKLWPNTRRANKSDLYQYMHLLRKKVEDDPDNPLWVMTVKGVGYRLNTSKQGV</sequence>
<evidence type="ECO:0000259" key="3">
    <source>
        <dbReference type="PROSITE" id="PS51755"/>
    </source>
</evidence>
<accession>K6YE76</accession>
<feature type="DNA-binding region" description="OmpR/PhoB-type" evidence="2">
    <location>
        <begin position="170"/>
        <end position="269"/>
    </location>
</feature>
<evidence type="ECO:0000313" key="5">
    <source>
        <dbReference type="Proteomes" id="UP000006322"/>
    </source>
</evidence>
<organism evidence="4 5">
    <name type="scientific">Paraglaciecola polaris LMG 21857</name>
    <dbReference type="NCBI Taxonomy" id="1129793"/>
    <lineage>
        <taxon>Bacteria</taxon>
        <taxon>Pseudomonadati</taxon>
        <taxon>Pseudomonadota</taxon>
        <taxon>Gammaproteobacteria</taxon>
        <taxon>Alteromonadales</taxon>
        <taxon>Alteromonadaceae</taxon>
        <taxon>Paraglaciecola</taxon>
    </lineage>
</organism>
<dbReference type="InterPro" id="IPR001867">
    <property type="entry name" value="OmpR/PhoB-type_DNA-bd"/>
</dbReference>
<dbReference type="RefSeq" id="WP_007102854.1">
    <property type="nucleotide sequence ID" value="NZ_BAER01000006.1"/>
</dbReference>
<dbReference type="SMART" id="SM00862">
    <property type="entry name" value="Trans_reg_C"/>
    <property type="match status" value="1"/>
</dbReference>
<dbReference type="Pfam" id="PF00486">
    <property type="entry name" value="Trans_reg_C"/>
    <property type="match status" value="1"/>
</dbReference>
<dbReference type="GO" id="GO:0003677">
    <property type="term" value="F:DNA binding"/>
    <property type="evidence" value="ECO:0007669"/>
    <property type="project" value="UniProtKB-UniRule"/>
</dbReference>
<dbReference type="Proteomes" id="UP000006322">
    <property type="component" value="Unassembled WGS sequence"/>
</dbReference>
<dbReference type="AlphaFoldDB" id="K6YE76"/>
<evidence type="ECO:0000256" key="1">
    <source>
        <dbReference type="ARBA" id="ARBA00023125"/>
    </source>
</evidence>
<dbReference type="SUPFAM" id="SSF46894">
    <property type="entry name" value="C-terminal effector domain of the bipartite response regulators"/>
    <property type="match status" value="1"/>
</dbReference>
<dbReference type="GO" id="GO:0000160">
    <property type="term" value="P:phosphorelay signal transduction system"/>
    <property type="evidence" value="ECO:0007669"/>
    <property type="project" value="InterPro"/>
</dbReference>
<dbReference type="EMBL" id="BAER01000006">
    <property type="protein sequence ID" value="GAC31044.1"/>
    <property type="molecule type" value="Genomic_DNA"/>
</dbReference>
<dbReference type="InterPro" id="IPR036388">
    <property type="entry name" value="WH-like_DNA-bd_sf"/>
</dbReference>
<dbReference type="OrthoDB" id="5568140at2"/>
<feature type="domain" description="OmpR/PhoB-type" evidence="3">
    <location>
        <begin position="170"/>
        <end position="269"/>
    </location>
</feature>
<keyword evidence="1 2" id="KW-0238">DNA-binding</keyword>
<dbReference type="Gene3D" id="1.10.10.10">
    <property type="entry name" value="Winged helix-like DNA-binding domain superfamily/Winged helix DNA-binding domain"/>
    <property type="match status" value="1"/>
</dbReference>
<keyword evidence="5" id="KW-1185">Reference proteome</keyword>
<proteinExistence type="predicted"/>
<evidence type="ECO:0000256" key="2">
    <source>
        <dbReference type="PROSITE-ProRule" id="PRU01091"/>
    </source>
</evidence>
<dbReference type="CDD" id="cd00383">
    <property type="entry name" value="trans_reg_C"/>
    <property type="match status" value="1"/>
</dbReference>
<dbReference type="PROSITE" id="PS51755">
    <property type="entry name" value="OMPR_PHOB"/>
    <property type="match status" value="1"/>
</dbReference>
<dbReference type="GO" id="GO:0006355">
    <property type="term" value="P:regulation of DNA-templated transcription"/>
    <property type="evidence" value="ECO:0007669"/>
    <property type="project" value="InterPro"/>
</dbReference>
<dbReference type="STRING" id="1129793.GPLA_0123"/>
<gene>
    <name evidence="4" type="ORF">GPLA_0123</name>
</gene>